<dbReference type="AlphaFoldDB" id="A0AA40HHI3"/>
<dbReference type="EMBL" id="JAULJE010000020">
    <property type="protein sequence ID" value="KAK1331345.1"/>
    <property type="molecule type" value="Genomic_DNA"/>
</dbReference>
<comment type="caution">
    <text evidence="1">The sequence shown here is derived from an EMBL/GenBank/DDBJ whole genome shotgun (WGS) entry which is preliminary data.</text>
</comment>
<sequence>MDDFDGFKTSVEEVIASVVEIARELELEVEPEDVAELLQYHARTLTDQVLLLMDEQRIEDAVKITEMTKTFRKCINLVDKAVAGFERIDSNFKTSSMTAKMLSNSVKDLHSIHVLLFNCFKHGFVALEVLEKNKSSLSNEQQKQLNCQQLQTVVSALSDCQPLGLTTRSLRGLAPERLSAQTP</sequence>
<gene>
    <name evidence="1" type="ORF">QTO34_009298</name>
</gene>
<evidence type="ECO:0000313" key="2">
    <source>
        <dbReference type="Proteomes" id="UP001177744"/>
    </source>
</evidence>
<organism evidence="1 2">
    <name type="scientific">Cnephaeus nilssonii</name>
    <name type="common">Northern bat</name>
    <name type="synonym">Eptesicus nilssonii</name>
    <dbReference type="NCBI Taxonomy" id="3371016"/>
    <lineage>
        <taxon>Eukaryota</taxon>
        <taxon>Metazoa</taxon>
        <taxon>Chordata</taxon>
        <taxon>Craniata</taxon>
        <taxon>Vertebrata</taxon>
        <taxon>Euteleostomi</taxon>
        <taxon>Mammalia</taxon>
        <taxon>Eutheria</taxon>
        <taxon>Laurasiatheria</taxon>
        <taxon>Chiroptera</taxon>
        <taxon>Yangochiroptera</taxon>
        <taxon>Vespertilionidae</taxon>
        <taxon>Cnephaeus</taxon>
    </lineage>
</organism>
<keyword evidence="2" id="KW-1185">Reference proteome</keyword>
<evidence type="ECO:0000313" key="1">
    <source>
        <dbReference type="EMBL" id="KAK1331345.1"/>
    </source>
</evidence>
<proteinExistence type="predicted"/>
<dbReference type="Proteomes" id="UP001177744">
    <property type="component" value="Unassembled WGS sequence"/>
</dbReference>
<protein>
    <submittedName>
        <fullName evidence="1">Uncharacterized protein</fullName>
    </submittedName>
</protein>
<name>A0AA40HHI3_CNENI</name>
<accession>A0AA40HHI3</accession>
<reference evidence="1" key="1">
    <citation type="submission" date="2023-06" db="EMBL/GenBank/DDBJ databases">
        <title>Reference genome for the Northern bat (Eptesicus nilssonii), a most northern bat species.</title>
        <authorList>
            <person name="Laine V.N."/>
            <person name="Pulliainen A.T."/>
            <person name="Lilley T.M."/>
        </authorList>
    </citation>
    <scope>NUCLEOTIDE SEQUENCE</scope>
    <source>
        <strain evidence="1">BLF_Eptnil</strain>
        <tissue evidence="1">Kidney</tissue>
    </source>
</reference>